<dbReference type="VEuPathDB" id="PlasmoDB:PGABG01_1002500"/>
<feature type="compositionally biased region" description="Basic and acidic residues" evidence="3">
    <location>
        <begin position="613"/>
        <end position="630"/>
    </location>
</feature>
<feature type="compositionally biased region" description="Basic and acidic residues" evidence="3">
    <location>
        <begin position="136"/>
        <end position="166"/>
    </location>
</feature>
<feature type="region of interest" description="Disordered" evidence="3">
    <location>
        <begin position="685"/>
        <end position="739"/>
    </location>
</feature>
<evidence type="ECO:0000313" key="6">
    <source>
        <dbReference type="Proteomes" id="UP000076004"/>
    </source>
</evidence>
<reference evidence="5 6" key="1">
    <citation type="journal article" date="2016" name="Nat. Commun.">
        <title>Genomes of cryptic chimpanzee Plasmodium species reveal key evolutionary events leading to human malaria.</title>
        <authorList>
            <person name="Sundararaman S.A."/>
            <person name="Plenderleith L.J."/>
            <person name="Liu W."/>
            <person name="Loy D.E."/>
            <person name="Learn G.H."/>
            <person name="Li Y."/>
            <person name="Shaw K.S."/>
            <person name="Ayouba A."/>
            <person name="Peeters M."/>
            <person name="Speede S."/>
            <person name="Shaw G.M."/>
            <person name="Bushman F.D."/>
            <person name="Brisson D."/>
            <person name="Rayner J.C."/>
            <person name="Sharp P.M."/>
            <person name="Hahn B.H."/>
        </authorList>
    </citation>
    <scope>NUCLEOTIDE SEQUENCE [LARGE SCALE GENOMIC DNA]</scope>
    <source>
        <strain evidence="5 6">SY75</strain>
    </source>
</reference>
<dbReference type="InterPro" id="IPR035979">
    <property type="entry name" value="RBD_domain_sf"/>
</dbReference>
<dbReference type="PANTHER" id="PTHR48025:SF1">
    <property type="entry name" value="RRM DOMAIN-CONTAINING PROTEIN"/>
    <property type="match status" value="1"/>
</dbReference>
<feature type="compositionally biased region" description="Basic and acidic residues" evidence="3">
    <location>
        <begin position="8"/>
        <end position="29"/>
    </location>
</feature>
<dbReference type="PROSITE" id="PS50102">
    <property type="entry name" value="RRM"/>
    <property type="match status" value="2"/>
</dbReference>
<name>A0A151LK95_9APIC</name>
<gene>
    <name evidence="5" type="ORF">PGSY75_1004400</name>
</gene>
<dbReference type="Pfam" id="PF00076">
    <property type="entry name" value="RRM_1"/>
    <property type="match status" value="2"/>
</dbReference>
<dbReference type="KEGG" id="pgab:PGSY75_1004400"/>
<feature type="compositionally biased region" description="Basic and acidic residues" evidence="3">
    <location>
        <begin position="584"/>
        <end position="600"/>
    </location>
</feature>
<comment type="caution">
    <text evidence="5">The sequence shown here is derived from an EMBL/GenBank/DDBJ whole genome shotgun (WGS) entry which is preliminary data.</text>
</comment>
<dbReference type="InterPro" id="IPR050502">
    <property type="entry name" value="Euk_RNA-bind_prot"/>
</dbReference>
<dbReference type="GeneID" id="29776416"/>
<feature type="compositionally biased region" description="Basic and acidic residues" evidence="3">
    <location>
        <begin position="188"/>
        <end position="222"/>
    </location>
</feature>
<proteinExistence type="predicted"/>
<dbReference type="PANTHER" id="PTHR48025">
    <property type="entry name" value="OS02G0815200 PROTEIN"/>
    <property type="match status" value="1"/>
</dbReference>
<feature type="region of interest" description="Disordered" evidence="3">
    <location>
        <begin position="243"/>
        <end position="283"/>
    </location>
</feature>
<evidence type="ECO:0000256" key="1">
    <source>
        <dbReference type="ARBA" id="ARBA00022884"/>
    </source>
</evidence>
<protein>
    <submittedName>
        <fullName evidence="5">Putative RNA-binding protein</fullName>
    </submittedName>
</protein>
<dbReference type="RefSeq" id="XP_018641427.1">
    <property type="nucleotide sequence ID" value="XM_018785810.1"/>
</dbReference>
<dbReference type="SUPFAM" id="SSF54928">
    <property type="entry name" value="RNA-binding domain, RBD"/>
    <property type="match status" value="1"/>
</dbReference>
<dbReference type="InterPro" id="IPR012677">
    <property type="entry name" value="Nucleotide-bd_a/b_plait_sf"/>
</dbReference>
<evidence type="ECO:0000259" key="4">
    <source>
        <dbReference type="PROSITE" id="PS50102"/>
    </source>
</evidence>
<accession>A0A151LK95</accession>
<organism evidence="5 6">
    <name type="scientific">Plasmodium gaboni</name>
    <dbReference type="NCBI Taxonomy" id="647221"/>
    <lineage>
        <taxon>Eukaryota</taxon>
        <taxon>Sar</taxon>
        <taxon>Alveolata</taxon>
        <taxon>Apicomplexa</taxon>
        <taxon>Aconoidasida</taxon>
        <taxon>Haemosporida</taxon>
        <taxon>Plasmodiidae</taxon>
        <taxon>Plasmodium</taxon>
        <taxon>Plasmodium (Laverania)</taxon>
    </lineage>
</organism>
<dbReference type="VEuPathDB" id="PlasmoDB:PGSY75_1004400"/>
<evidence type="ECO:0000313" key="5">
    <source>
        <dbReference type="EMBL" id="KYN99420.1"/>
    </source>
</evidence>
<evidence type="ECO:0000256" key="3">
    <source>
        <dbReference type="SAM" id="MobiDB-lite"/>
    </source>
</evidence>
<dbReference type="InterPro" id="IPR000504">
    <property type="entry name" value="RRM_dom"/>
</dbReference>
<keyword evidence="1 2" id="KW-0694">RNA-binding</keyword>
<feature type="region of interest" description="Disordered" evidence="3">
    <location>
        <begin position="1"/>
        <end position="222"/>
    </location>
</feature>
<feature type="domain" description="RRM" evidence="4">
    <location>
        <begin position="331"/>
        <end position="401"/>
    </location>
</feature>
<dbReference type="CDD" id="cd00590">
    <property type="entry name" value="RRM_SF"/>
    <property type="match status" value="1"/>
</dbReference>
<dbReference type="AlphaFoldDB" id="A0A151LK95"/>
<dbReference type="GO" id="GO:0003729">
    <property type="term" value="F:mRNA binding"/>
    <property type="evidence" value="ECO:0007669"/>
    <property type="project" value="TreeGrafter"/>
</dbReference>
<sequence length="892" mass="108127">MGKYSMSRKGEYSAERRYQYRDEKYEKSDNTSYGTKLDSHMKEKSSYYMNEGRRHDLSRSREDMTGTVGREGHKNDNMYNNNDRRRGSIENYERRRNEENYPGDRNRNISRSRRDFHRDAPSRERCYSNRSPRRNVSVDRKRGSMYDRNNDDNVYEKKGRYERDNHNNNNNSYNNKNNYNENQFSAEYENRGRNERMHMRRHSRDEKEGRRSYQEHYEEKRHRENNYEGYRHEGHRNDGYHKEGYHKEGYHNEGYHNEGRRNEEHRHEEHRHEKYQREGYHPRDHPHKEFHHNENPYYKKDFSHRVPPSGAIRRERGRDFRSHAYKKIGACKIFVGNISSNAREEDVRRRFEQYGDIMHMQWKRRFAFIEYYKASHALNALEKENGKMFFGEELSVQEHQYNMNSYVHKNDNRTHFNFKMSRNYSPTNFGNESIERRNSLRIVVKNIDEKASWQDLKDFGREVGSVSYANIVEDYHSKEKYGIIEFYNHENAKDAINILNGKKFYGKSVDVIRYNDSDLSTRYKNKERGENYVRADNDQYRESERYIREERPYNRDKFTFDRMNRSSRHNFYNRGRNIRRNKYFRRDDKDDNKSDIDERKKYRKSSRSMSIINRDHTYDRNVSHRNDNMKADRDDDICYERDDEEKMINGKNKRILNSSEEVCEHIHGNNTNDDIDNDQKNIKNEKEKEEEGDQNISSLKDSQNRNEKLDHNYDNDVESDMGNGRNIKSKNKYENEKNAKTKNELYDDISEMKLRDGSVCRSTKDIDEENYNNEETKNIKDEFLVDQKNEEEGYDDDTYTSERDKSVNEKIMKEEYINKDDILEKNDNINMSNKKTRVLKKTTTKKRITRVSEESITKVDTRESGEDDLIENEQWSDSKKICVIKNNSPHND</sequence>
<dbReference type="SMART" id="SM00360">
    <property type="entry name" value="RRM"/>
    <property type="match status" value="2"/>
</dbReference>
<feature type="region of interest" description="Disordered" evidence="3">
    <location>
        <begin position="571"/>
        <end position="630"/>
    </location>
</feature>
<evidence type="ECO:0000256" key="2">
    <source>
        <dbReference type="PROSITE-ProRule" id="PRU00176"/>
    </source>
</evidence>
<feature type="compositionally biased region" description="Low complexity" evidence="3">
    <location>
        <begin position="167"/>
        <end position="182"/>
    </location>
</feature>
<feature type="domain" description="RRM" evidence="4">
    <location>
        <begin position="440"/>
        <end position="516"/>
    </location>
</feature>
<feature type="compositionally biased region" description="Basic and acidic residues" evidence="3">
    <location>
        <begin position="702"/>
        <end position="714"/>
    </location>
</feature>
<dbReference type="CDD" id="cd12339">
    <property type="entry name" value="RRM2_SRSF1_4_like"/>
    <property type="match status" value="1"/>
</dbReference>
<dbReference type="Gene3D" id="3.30.70.330">
    <property type="match status" value="2"/>
</dbReference>
<dbReference type="Proteomes" id="UP000076004">
    <property type="component" value="Chromosome 10"/>
</dbReference>
<feature type="compositionally biased region" description="Basic and acidic residues" evidence="3">
    <location>
        <begin position="37"/>
        <end position="127"/>
    </location>
</feature>
<dbReference type="EMBL" id="LVLB01000011">
    <property type="protein sequence ID" value="KYN99420.1"/>
    <property type="molecule type" value="Genomic_DNA"/>
</dbReference>